<protein>
    <submittedName>
        <fullName evidence="2">Uncharacterized protein</fullName>
    </submittedName>
</protein>
<evidence type="ECO:0000313" key="3">
    <source>
        <dbReference type="Proteomes" id="UP001259832"/>
    </source>
</evidence>
<evidence type="ECO:0000256" key="1">
    <source>
        <dbReference type="SAM" id="MobiDB-lite"/>
    </source>
</evidence>
<proteinExistence type="predicted"/>
<dbReference type="AlphaFoldDB" id="A0AAD9LIC8"/>
<reference evidence="2" key="1">
    <citation type="submission" date="2023-08" db="EMBL/GenBank/DDBJ databases">
        <title>Reference Genome Resource for the Citrus Pathogen Phytophthora citrophthora.</title>
        <authorList>
            <person name="Moller H."/>
            <person name="Coetzee B."/>
            <person name="Rose L.J."/>
            <person name="Van Niekerk J.M."/>
        </authorList>
    </citation>
    <scope>NUCLEOTIDE SEQUENCE</scope>
    <source>
        <strain evidence="2">STE-U-9442</strain>
    </source>
</reference>
<sequence>MKQIQGSERRCRPPLQWLLSVASEVAICVRVLHGNNGYARCLHSRSRMMQAEPRAMRVLFENVPTLEATARWMPAKPFPAGCRWRQQLMQLCASRRSSSGVRKASSIEKLVNAQPAKGHS</sequence>
<evidence type="ECO:0000313" key="2">
    <source>
        <dbReference type="EMBL" id="KAK1937763.1"/>
    </source>
</evidence>
<feature type="region of interest" description="Disordered" evidence="1">
    <location>
        <begin position="96"/>
        <end position="120"/>
    </location>
</feature>
<comment type="caution">
    <text evidence="2">The sequence shown here is derived from an EMBL/GenBank/DDBJ whole genome shotgun (WGS) entry which is preliminary data.</text>
</comment>
<name>A0AAD9LIC8_9STRA</name>
<gene>
    <name evidence="2" type="ORF">P3T76_009500</name>
</gene>
<dbReference type="EMBL" id="JASMQC010000019">
    <property type="protein sequence ID" value="KAK1937763.1"/>
    <property type="molecule type" value="Genomic_DNA"/>
</dbReference>
<accession>A0AAD9LIC8</accession>
<keyword evidence="3" id="KW-1185">Reference proteome</keyword>
<organism evidence="2 3">
    <name type="scientific">Phytophthora citrophthora</name>
    <dbReference type="NCBI Taxonomy" id="4793"/>
    <lineage>
        <taxon>Eukaryota</taxon>
        <taxon>Sar</taxon>
        <taxon>Stramenopiles</taxon>
        <taxon>Oomycota</taxon>
        <taxon>Peronosporomycetes</taxon>
        <taxon>Peronosporales</taxon>
        <taxon>Peronosporaceae</taxon>
        <taxon>Phytophthora</taxon>
    </lineage>
</organism>
<dbReference type="Proteomes" id="UP001259832">
    <property type="component" value="Unassembled WGS sequence"/>
</dbReference>